<evidence type="ECO:0000259" key="7">
    <source>
        <dbReference type="PROSITE" id="PS51755"/>
    </source>
</evidence>
<dbReference type="CDD" id="cd00383">
    <property type="entry name" value="trans_reg_C"/>
    <property type="match status" value="1"/>
</dbReference>
<protein>
    <recommendedName>
        <fullName evidence="10">DNA-binding response regulator</fullName>
    </recommendedName>
</protein>
<comment type="caution">
    <text evidence="8">The sequence shown here is derived from an EMBL/GenBank/DDBJ whole genome shotgun (WGS) entry which is preliminary data.</text>
</comment>
<evidence type="ECO:0000256" key="3">
    <source>
        <dbReference type="ARBA" id="ARBA00023125"/>
    </source>
</evidence>
<evidence type="ECO:0000256" key="4">
    <source>
        <dbReference type="PROSITE-ProRule" id="PRU00169"/>
    </source>
</evidence>
<evidence type="ECO:0008006" key="10">
    <source>
        <dbReference type="Google" id="ProtNLM"/>
    </source>
</evidence>
<organism evidence="8 9">
    <name type="scientific">Phyllobacterium myrsinacearum</name>
    <dbReference type="NCBI Taxonomy" id="28101"/>
    <lineage>
        <taxon>Bacteria</taxon>
        <taxon>Pseudomonadati</taxon>
        <taxon>Pseudomonadota</taxon>
        <taxon>Alphaproteobacteria</taxon>
        <taxon>Hyphomicrobiales</taxon>
        <taxon>Phyllobacteriaceae</taxon>
        <taxon>Phyllobacterium</taxon>
    </lineage>
</organism>
<dbReference type="SMART" id="SM00862">
    <property type="entry name" value="Trans_reg_C"/>
    <property type="match status" value="1"/>
</dbReference>
<evidence type="ECO:0000256" key="1">
    <source>
        <dbReference type="ARBA" id="ARBA00022553"/>
    </source>
</evidence>
<dbReference type="SUPFAM" id="SSF46894">
    <property type="entry name" value="C-terminal effector domain of the bipartite response regulators"/>
    <property type="match status" value="1"/>
</dbReference>
<feature type="domain" description="Response regulatory" evidence="6">
    <location>
        <begin position="6"/>
        <end position="122"/>
    </location>
</feature>
<keyword evidence="3 5" id="KW-0238">DNA-binding</keyword>
<gene>
    <name evidence="8" type="ORF">C5750_25855</name>
</gene>
<dbReference type="SUPFAM" id="SSF52172">
    <property type="entry name" value="CheY-like"/>
    <property type="match status" value="1"/>
</dbReference>
<feature type="modified residue" description="4-aspartylphosphate" evidence="4">
    <location>
        <position position="55"/>
    </location>
</feature>
<dbReference type="GO" id="GO:0006355">
    <property type="term" value="P:regulation of DNA-templated transcription"/>
    <property type="evidence" value="ECO:0007669"/>
    <property type="project" value="InterPro"/>
</dbReference>
<name>A0A2S9J9P1_9HYPH</name>
<dbReference type="AlphaFoldDB" id="A0A2S9J9P1"/>
<dbReference type="GO" id="GO:0005829">
    <property type="term" value="C:cytosol"/>
    <property type="evidence" value="ECO:0007669"/>
    <property type="project" value="TreeGrafter"/>
</dbReference>
<keyword evidence="9" id="KW-1185">Reference proteome</keyword>
<feature type="domain" description="OmpR/PhoB-type" evidence="7">
    <location>
        <begin position="132"/>
        <end position="230"/>
    </location>
</feature>
<proteinExistence type="predicted"/>
<dbReference type="OrthoDB" id="9803032at2"/>
<dbReference type="InterPro" id="IPR001789">
    <property type="entry name" value="Sig_transdc_resp-reg_receiver"/>
</dbReference>
<dbReference type="GO" id="GO:0000156">
    <property type="term" value="F:phosphorelay response regulator activity"/>
    <property type="evidence" value="ECO:0007669"/>
    <property type="project" value="TreeGrafter"/>
</dbReference>
<evidence type="ECO:0000313" key="8">
    <source>
        <dbReference type="EMBL" id="PRD49508.1"/>
    </source>
</evidence>
<dbReference type="RefSeq" id="WP_105738257.1">
    <property type="nucleotide sequence ID" value="NZ_PVBT01000012.1"/>
</dbReference>
<dbReference type="EMBL" id="PVBT01000012">
    <property type="protein sequence ID" value="PRD49508.1"/>
    <property type="molecule type" value="Genomic_DNA"/>
</dbReference>
<dbReference type="InterPro" id="IPR039420">
    <property type="entry name" value="WalR-like"/>
</dbReference>
<evidence type="ECO:0000259" key="6">
    <source>
        <dbReference type="PROSITE" id="PS50110"/>
    </source>
</evidence>
<dbReference type="PROSITE" id="PS50110">
    <property type="entry name" value="RESPONSE_REGULATORY"/>
    <property type="match status" value="1"/>
</dbReference>
<dbReference type="InterPro" id="IPR011006">
    <property type="entry name" value="CheY-like_superfamily"/>
</dbReference>
<evidence type="ECO:0000256" key="2">
    <source>
        <dbReference type="ARBA" id="ARBA00023012"/>
    </source>
</evidence>
<dbReference type="InterPro" id="IPR016032">
    <property type="entry name" value="Sig_transdc_resp-reg_C-effctor"/>
</dbReference>
<dbReference type="InterPro" id="IPR036388">
    <property type="entry name" value="WH-like_DNA-bd_sf"/>
</dbReference>
<dbReference type="GO" id="GO:0000976">
    <property type="term" value="F:transcription cis-regulatory region binding"/>
    <property type="evidence" value="ECO:0007669"/>
    <property type="project" value="TreeGrafter"/>
</dbReference>
<dbReference type="Proteomes" id="UP000238563">
    <property type="component" value="Unassembled WGS sequence"/>
</dbReference>
<dbReference type="GO" id="GO:0032993">
    <property type="term" value="C:protein-DNA complex"/>
    <property type="evidence" value="ECO:0007669"/>
    <property type="project" value="TreeGrafter"/>
</dbReference>
<dbReference type="PANTHER" id="PTHR48111:SF40">
    <property type="entry name" value="PHOSPHATE REGULON TRANSCRIPTIONAL REGULATORY PROTEIN PHOB"/>
    <property type="match status" value="1"/>
</dbReference>
<reference evidence="8 9" key="1">
    <citation type="submission" date="2018-02" db="EMBL/GenBank/DDBJ databases">
        <title>The draft genome of Phyllobacterium myrsinacearum DSM5892.</title>
        <authorList>
            <person name="Li L."/>
            <person name="Liu L."/>
            <person name="Zhang X."/>
            <person name="Wang T."/>
        </authorList>
    </citation>
    <scope>NUCLEOTIDE SEQUENCE [LARGE SCALE GENOMIC DNA]</scope>
    <source>
        <strain evidence="8 9">DSM 5892</strain>
    </source>
</reference>
<dbReference type="Gene3D" id="3.40.50.2300">
    <property type="match status" value="1"/>
</dbReference>
<sequence>MAAKPVIAICSDDTELCLLLRHIVEAEGYASVLASSPAEMLAVLENEMPQAIVADTACEGCGLSALTQQIKSRNSGTVIPMAALIRADRSRELMRVPSGSMDEGFLRPLIPDRLLRFLARTVSAARAPRSEEQVLRQGDVAINVPGHVATCNGRRLDLPPIEFRLLYHLLRYPDRVHSRQALIPVLWDDAARVNPRSVDIHVSRLRRILRNGNTGTPIKTVRACGYIFDTCGL</sequence>
<keyword evidence="1 4" id="KW-0597">Phosphoprotein</keyword>
<dbReference type="PANTHER" id="PTHR48111">
    <property type="entry name" value="REGULATOR OF RPOS"/>
    <property type="match status" value="1"/>
</dbReference>
<dbReference type="Pfam" id="PF00486">
    <property type="entry name" value="Trans_reg_C"/>
    <property type="match status" value="1"/>
</dbReference>
<evidence type="ECO:0000313" key="9">
    <source>
        <dbReference type="Proteomes" id="UP000238563"/>
    </source>
</evidence>
<dbReference type="InterPro" id="IPR001867">
    <property type="entry name" value="OmpR/PhoB-type_DNA-bd"/>
</dbReference>
<keyword evidence="2" id="KW-0902">Two-component regulatory system</keyword>
<dbReference type="PROSITE" id="PS51755">
    <property type="entry name" value="OMPR_PHOB"/>
    <property type="match status" value="1"/>
</dbReference>
<dbReference type="Gene3D" id="1.10.10.10">
    <property type="entry name" value="Winged helix-like DNA-binding domain superfamily/Winged helix DNA-binding domain"/>
    <property type="match status" value="1"/>
</dbReference>
<accession>A0A2S9J9P1</accession>
<feature type="DNA-binding region" description="OmpR/PhoB-type" evidence="5">
    <location>
        <begin position="132"/>
        <end position="230"/>
    </location>
</feature>
<evidence type="ECO:0000256" key="5">
    <source>
        <dbReference type="PROSITE-ProRule" id="PRU01091"/>
    </source>
</evidence>